<proteinExistence type="predicted"/>
<dbReference type="PANTHER" id="PTHR47372:SF33">
    <property type="entry name" value="LATE EMBRYOGENESIS ABUNDANT (LEA) PROTEIN-RELATED"/>
    <property type="match status" value="1"/>
</dbReference>
<keyword evidence="5" id="KW-1185">Reference proteome</keyword>
<keyword evidence="2" id="KW-0732">Signal</keyword>
<organism evidence="3">
    <name type="scientific">Glycine max</name>
    <name type="common">Soybean</name>
    <name type="synonym">Glycine hispida</name>
    <dbReference type="NCBI Taxonomy" id="3847"/>
    <lineage>
        <taxon>Eukaryota</taxon>
        <taxon>Viridiplantae</taxon>
        <taxon>Streptophyta</taxon>
        <taxon>Embryophyta</taxon>
        <taxon>Tracheophyta</taxon>
        <taxon>Spermatophyta</taxon>
        <taxon>Magnoliopsida</taxon>
        <taxon>eudicotyledons</taxon>
        <taxon>Gunneridae</taxon>
        <taxon>Pentapetalae</taxon>
        <taxon>rosids</taxon>
        <taxon>fabids</taxon>
        <taxon>Fabales</taxon>
        <taxon>Fabaceae</taxon>
        <taxon>Papilionoideae</taxon>
        <taxon>50 kb inversion clade</taxon>
        <taxon>NPAAA clade</taxon>
        <taxon>indigoferoid/millettioid clade</taxon>
        <taxon>Phaseoleae</taxon>
        <taxon>Glycine</taxon>
        <taxon>Glycine subgen. Soja</taxon>
    </lineage>
</organism>
<feature type="signal peptide" evidence="2">
    <location>
        <begin position="1"/>
        <end position="21"/>
    </location>
</feature>
<dbReference type="GO" id="GO:0009414">
    <property type="term" value="P:response to water deprivation"/>
    <property type="evidence" value="ECO:0000318"/>
    <property type="project" value="GO_Central"/>
</dbReference>
<feature type="chain" id="PRO_5014522397" evidence="2">
    <location>
        <begin position="22"/>
        <end position="265"/>
    </location>
</feature>
<evidence type="ECO:0000256" key="2">
    <source>
        <dbReference type="SAM" id="SignalP"/>
    </source>
</evidence>
<name>A0A0R0LCN5_SOYBN</name>
<dbReference type="InParanoid" id="A0A0R0LCN5"/>
<dbReference type="STRING" id="3847.A0A0R0LCN5"/>
<protein>
    <submittedName>
        <fullName evidence="3 4">Uncharacterized protein</fullName>
    </submittedName>
</protein>
<reference evidence="3" key="3">
    <citation type="submission" date="2018-07" db="EMBL/GenBank/DDBJ databases">
        <title>WGS assembly of Glycine max.</title>
        <authorList>
            <person name="Schmutz J."/>
            <person name="Cannon S."/>
            <person name="Schlueter J."/>
            <person name="Ma J."/>
            <person name="Mitros T."/>
            <person name="Nelson W."/>
            <person name="Hyten D."/>
            <person name="Song Q."/>
            <person name="Thelen J."/>
            <person name="Cheng J."/>
            <person name="Xu D."/>
            <person name="Hellsten U."/>
            <person name="May G."/>
            <person name="Yu Y."/>
            <person name="Sakurai T."/>
            <person name="Umezawa T."/>
            <person name="Bhattacharyya M."/>
            <person name="Sandhu D."/>
            <person name="Valliyodan B."/>
            <person name="Lindquist E."/>
            <person name="Peto M."/>
            <person name="Grant D."/>
            <person name="Shu S."/>
            <person name="Goodstein D."/>
            <person name="Barry K."/>
            <person name="Futrell-Griggs M."/>
            <person name="Abernathy B."/>
            <person name="Du J."/>
            <person name="Tian Z."/>
            <person name="Zhu L."/>
            <person name="Gill N."/>
            <person name="Joshi T."/>
            <person name="Libault M."/>
            <person name="Sethuraman A."/>
            <person name="Zhang X."/>
            <person name="Shinozaki K."/>
            <person name="Nguyen H."/>
            <person name="Wing R."/>
            <person name="Cregan P."/>
            <person name="Specht J."/>
            <person name="Grimwood J."/>
            <person name="Rokhsar D."/>
            <person name="Stacey G."/>
            <person name="Shoemaker R."/>
            <person name="Jackson S."/>
        </authorList>
    </citation>
    <scope>NUCLEOTIDE SEQUENCE</scope>
    <source>
        <tissue evidence="3">Callus</tissue>
    </source>
</reference>
<dbReference type="Gramene" id="KRH76784">
    <property type="protein sequence ID" value="KRH76784"/>
    <property type="gene ID" value="GLYMA_01G174100"/>
</dbReference>
<dbReference type="PANTHER" id="PTHR47372">
    <property type="entry name" value="DAUER UP-REGULATED-RELATED"/>
    <property type="match status" value="1"/>
</dbReference>
<feature type="region of interest" description="Disordered" evidence="1">
    <location>
        <begin position="245"/>
        <end position="265"/>
    </location>
</feature>
<sequence length="265" mass="29493">MRRIKFVLLVVMFLAVCVVTCRPWGDDVVEDAKAKAEEAKHFAAEAVHDAEEETRSLQRCHIHVDDRIDVENLSKCFQLSTKFYFIKLDQYFALSHKILVVVIRSLGAEEDYEKQATQNMKYQAEDAASRATETMKSAASGASDYASQKATDAKVIKMPTHSINNAKDTMGDTYEDAKQKMNTASDKVSNKAVDDAKDNMGVKMEHGRDKVAETFDQAKREVGEAYVSAKNTMTKEAKAKYEAAKEKASDATGDLGAKMRNTPNL</sequence>
<gene>
    <name evidence="3" type="ORF">GLYMA_01G174100</name>
</gene>
<dbReference type="Proteomes" id="UP000008827">
    <property type="component" value="Chromosome 1"/>
</dbReference>
<reference evidence="3 4" key="1">
    <citation type="journal article" date="2010" name="Nature">
        <title>Genome sequence of the palaeopolyploid soybean.</title>
        <authorList>
            <person name="Schmutz J."/>
            <person name="Cannon S.B."/>
            <person name="Schlueter J."/>
            <person name="Ma J."/>
            <person name="Mitros T."/>
            <person name="Nelson W."/>
            <person name="Hyten D.L."/>
            <person name="Song Q."/>
            <person name="Thelen J.J."/>
            <person name="Cheng J."/>
            <person name="Xu D."/>
            <person name="Hellsten U."/>
            <person name="May G.D."/>
            <person name="Yu Y."/>
            <person name="Sakurai T."/>
            <person name="Umezawa T."/>
            <person name="Bhattacharyya M.K."/>
            <person name="Sandhu D."/>
            <person name="Valliyodan B."/>
            <person name="Lindquist E."/>
            <person name="Peto M."/>
            <person name="Grant D."/>
            <person name="Shu S."/>
            <person name="Goodstein D."/>
            <person name="Barry K."/>
            <person name="Futrell-Griggs M."/>
            <person name="Abernathy B."/>
            <person name="Du J."/>
            <person name="Tian Z."/>
            <person name="Zhu L."/>
            <person name="Gill N."/>
            <person name="Joshi T."/>
            <person name="Libault M."/>
            <person name="Sethuraman A."/>
            <person name="Zhang X.-C."/>
            <person name="Shinozaki K."/>
            <person name="Nguyen H.T."/>
            <person name="Wing R.A."/>
            <person name="Cregan P."/>
            <person name="Specht J."/>
            <person name="Grimwood J."/>
            <person name="Rokhsar D."/>
            <person name="Stacey G."/>
            <person name="Shoemaker R.C."/>
            <person name="Jackson S.A."/>
        </authorList>
    </citation>
    <scope>NUCLEOTIDE SEQUENCE</scope>
    <source>
        <strain evidence="4">cv. Williams 82</strain>
        <tissue evidence="3">Callus</tissue>
    </source>
</reference>
<evidence type="ECO:0000313" key="3">
    <source>
        <dbReference type="EMBL" id="KRH76784.1"/>
    </source>
</evidence>
<dbReference type="EMBL" id="CM000834">
    <property type="protein sequence ID" value="KRH76784.1"/>
    <property type="molecule type" value="Genomic_DNA"/>
</dbReference>
<dbReference type="AlphaFoldDB" id="A0A0R0LCN5"/>
<reference evidence="4" key="2">
    <citation type="submission" date="2018-02" db="UniProtKB">
        <authorList>
            <consortium name="EnsemblPlants"/>
        </authorList>
    </citation>
    <scope>IDENTIFICATION</scope>
    <source>
        <strain evidence="4">Williams 82</strain>
    </source>
</reference>
<dbReference type="EnsemblPlants" id="KRH76784">
    <property type="protein sequence ID" value="KRH76784"/>
    <property type="gene ID" value="GLYMA_01G174100"/>
</dbReference>
<accession>A0A0R0LCN5</accession>
<evidence type="ECO:0000313" key="5">
    <source>
        <dbReference type="Proteomes" id="UP000008827"/>
    </source>
</evidence>
<evidence type="ECO:0000313" key="4">
    <source>
        <dbReference type="EnsemblPlants" id="KRH76784"/>
    </source>
</evidence>
<evidence type="ECO:0000256" key="1">
    <source>
        <dbReference type="SAM" id="MobiDB-lite"/>
    </source>
</evidence>